<name>A0A5B6V8W0_9ROSI</name>
<dbReference type="OrthoDB" id="10461895at2759"/>
<keyword evidence="2" id="KW-1133">Transmembrane helix</keyword>
<feature type="compositionally biased region" description="Basic and acidic residues" evidence="1">
    <location>
        <begin position="275"/>
        <end position="294"/>
    </location>
</feature>
<sequence>MCAARAYIMHIIRALSDDKASGRRHRRMPYIIVVVGSLSDAIIGISYPPNIRISASKQGIGRSYTVPIYRLMIKQHAGEGVGEVHCINKRGKQGLHWGVKHRRFIAVWNDRVSQIPQMDMSSDLQPPLEYIQWYSSMGKPYILGGQSTVVPPHMQRHGAYEPVADMEAEAATDPDLEPEPEQSHSHSDAHSYHPNVSGNDYFPGSSGGGYQYGFDIFGSYPPQYSTPGSYPLQDIRPPRSYPLHHGTLSSSSSSMPFEPHDFSTIFSTPPPRPPPEPKEDVRRREHPQRERRPP</sequence>
<evidence type="ECO:0000313" key="3">
    <source>
        <dbReference type="EMBL" id="KAA3465585.1"/>
    </source>
</evidence>
<keyword evidence="4" id="KW-1185">Reference proteome</keyword>
<dbReference type="Proteomes" id="UP000325315">
    <property type="component" value="Unassembled WGS sequence"/>
</dbReference>
<protein>
    <submittedName>
        <fullName evidence="3">Protein viaA</fullName>
    </submittedName>
</protein>
<organism evidence="3 4">
    <name type="scientific">Gossypium australe</name>
    <dbReference type="NCBI Taxonomy" id="47621"/>
    <lineage>
        <taxon>Eukaryota</taxon>
        <taxon>Viridiplantae</taxon>
        <taxon>Streptophyta</taxon>
        <taxon>Embryophyta</taxon>
        <taxon>Tracheophyta</taxon>
        <taxon>Spermatophyta</taxon>
        <taxon>Magnoliopsida</taxon>
        <taxon>eudicotyledons</taxon>
        <taxon>Gunneridae</taxon>
        <taxon>Pentapetalae</taxon>
        <taxon>rosids</taxon>
        <taxon>malvids</taxon>
        <taxon>Malvales</taxon>
        <taxon>Malvaceae</taxon>
        <taxon>Malvoideae</taxon>
        <taxon>Gossypium</taxon>
    </lineage>
</organism>
<accession>A0A5B6V8W0</accession>
<feature type="region of interest" description="Disordered" evidence="1">
    <location>
        <begin position="225"/>
        <end position="294"/>
    </location>
</feature>
<reference evidence="4" key="1">
    <citation type="journal article" date="2019" name="Plant Biotechnol. J.">
        <title>Genome sequencing of the Australian wild diploid species Gossypium australe highlights disease resistance and delayed gland morphogenesis.</title>
        <authorList>
            <person name="Cai Y."/>
            <person name="Cai X."/>
            <person name="Wang Q."/>
            <person name="Wang P."/>
            <person name="Zhang Y."/>
            <person name="Cai C."/>
            <person name="Xu Y."/>
            <person name="Wang K."/>
            <person name="Zhou Z."/>
            <person name="Wang C."/>
            <person name="Geng S."/>
            <person name="Li B."/>
            <person name="Dong Q."/>
            <person name="Hou Y."/>
            <person name="Wang H."/>
            <person name="Ai P."/>
            <person name="Liu Z."/>
            <person name="Yi F."/>
            <person name="Sun M."/>
            <person name="An G."/>
            <person name="Cheng J."/>
            <person name="Zhang Y."/>
            <person name="Shi Q."/>
            <person name="Xie Y."/>
            <person name="Shi X."/>
            <person name="Chang Y."/>
            <person name="Huang F."/>
            <person name="Chen Y."/>
            <person name="Hong S."/>
            <person name="Mi L."/>
            <person name="Sun Q."/>
            <person name="Zhang L."/>
            <person name="Zhou B."/>
            <person name="Peng R."/>
            <person name="Zhang X."/>
            <person name="Liu F."/>
        </authorList>
    </citation>
    <scope>NUCLEOTIDE SEQUENCE [LARGE SCALE GENOMIC DNA]</scope>
    <source>
        <strain evidence="4">cv. PA1801</strain>
    </source>
</reference>
<keyword evidence="2" id="KW-0812">Transmembrane</keyword>
<feature type="transmembrane region" description="Helical" evidence="2">
    <location>
        <begin position="28"/>
        <end position="47"/>
    </location>
</feature>
<feature type="compositionally biased region" description="Acidic residues" evidence="1">
    <location>
        <begin position="170"/>
        <end position="180"/>
    </location>
</feature>
<proteinExistence type="predicted"/>
<keyword evidence="2" id="KW-0472">Membrane</keyword>
<dbReference type="AlphaFoldDB" id="A0A5B6V8W0"/>
<gene>
    <name evidence="3" type="ORF">EPI10_000736</name>
</gene>
<evidence type="ECO:0000313" key="4">
    <source>
        <dbReference type="Proteomes" id="UP000325315"/>
    </source>
</evidence>
<feature type="compositionally biased region" description="Basic and acidic residues" evidence="1">
    <location>
        <begin position="181"/>
        <end position="191"/>
    </location>
</feature>
<comment type="caution">
    <text evidence="3">The sequence shown here is derived from an EMBL/GenBank/DDBJ whole genome shotgun (WGS) entry which is preliminary data.</text>
</comment>
<dbReference type="EMBL" id="SMMG02000007">
    <property type="protein sequence ID" value="KAA3465585.1"/>
    <property type="molecule type" value="Genomic_DNA"/>
</dbReference>
<feature type="region of interest" description="Disordered" evidence="1">
    <location>
        <begin position="170"/>
        <end position="204"/>
    </location>
</feature>
<evidence type="ECO:0000256" key="1">
    <source>
        <dbReference type="SAM" id="MobiDB-lite"/>
    </source>
</evidence>
<evidence type="ECO:0000256" key="2">
    <source>
        <dbReference type="SAM" id="Phobius"/>
    </source>
</evidence>